<protein>
    <submittedName>
        <fullName evidence="9">MFS transporter</fullName>
    </submittedName>
</protein>
<gene>
    <name evidence="9" type="ORF">ACFSUE_05315</name>
</gene>
<organism evidence="9 10">
    <name type="scientific">Sporolactobacillus shoreicorticis</name>
    <dbReference type="NCBI Taxonomy" id="1923877"/>
    <lineage>
        <taxon>Bacteria</taxon>
        <taxon>Bacillati</taxon>
        <taxon>Bacillota</taxon>
        <taxon>Bacilli</taxon>
        <taxon>Bacillales</taxon>
        <taxon>Sporolactobacillaceae</taxon>
        <taxon>Sporolactobacillus</taxon>
    </lineage>
</organism>
<dbReference type="Pfam" id="PF05977">
    <property type="entry name" value="MFS_3"/>
    <property type="match status" value="1"/>
</dbReference>
<feature type="transmembrane region" description="Helical" evidence="7">
    <location>
        <begin position="163"/>
        <end position="184"/>
    </location>
</feature>
<proteinExistence type="predicted"/>
<evidence type="ECO:0000313" key="10">
    <source>
        <dbReference type="Proteomes" id="UP001597399"/>
    </source>
</evidence>
<keyword evidence="6 7" id="KW-0472">Membrane</keyword>
<evidence type="ECO:0000256" key="7">
    <source>
        <dbReference type="SAM" id="Phobius"/>
    </source>
</evidence>
<feature type="transmembrane region" description="Helical" evidence="7">
    <location>
        <begin position="9"/>
        <end position="32"/>
    </location>
</feature>
<dbReference type="Proteomes" id="UP001597399">
    <property type="component" value="Unassembled WGS sequence"/>
</dbReference>
<evidence type="ECO:0000256" key="2">
    <source>
        <dbReference type="ARBA" id="ARBA00022448"/>
    </source>
</evidence>
<dbReference type="InterPro" id="IPR036259">
    <property type="entry name" value="MFS_trans_sf"/>
</dbReference>
<feature type="transmembrane region" description="Helical" evidence="7">
    <location>
        <begin position="215"/>
        <end position="236"/>
    </location>
</feature>
<evidence type="ECO:0000259" key="8">
    <source>
        <dbReference type="PROSITE" id="PS50850"/>
    </source>
</evidence>
<evidence type="ECO:0000256" key="4">
    <source>
        <dbReference type="ARBA" id="ARBA00022692"/>
    </source>
</evidence>
<sequence length="404" mass="44708">MLKGNLQKFLFADLISQFGAGMTMSAMTWYVLDMSNSNQLVAVTVNVNIISGLIMAIFAGTIVDYISSKKIIIFSHFLRAMLILIPLLLIALKGYNVFFIFLLALNNGLGWNLYYPASKGLMQAITNKENLLKINSGAEITMQVGLFSAGAIAGVLYKLIGFNMILVFGICIFVASIIVTYLINVDEEKSSFQKSSSFVRLFREGFIFLFSHKRFFLFGIVLYIPFIASNAFNIALPGFVKQVLHSSSTTYGFIDMMYGVGACIAGLIIIKLSKKCSKNVIITICFSIAILSGILFFMNHSIVITIVLTLINGFCGPGIRSIVYSIIMDVVPHSLIGRVMSIWNIVSLVIQSTIAGIIGKFMDIFGSEFGFLIYSFIMILGIIIYYLTRNISKFNLAKINTVKL</sequence>
<dbReference type="EMBL" id="JBHUMQ010000014">
    <property type="protein sequence ID" value="MFD2693052.1"/>
    <property type="molecule type" value="Genomic_DNA"/>
</dbReference>
<dbReference type="PANTHER" id="PTHR23513:SF11">
    <property type="entry name" value="STAPHYLOFERRIN A TRANSPORTER"/>
    <property type="match status" value="1"/>
</dbReference>
<feature type="domain" description="Major facilitator superfamily (MFS) profile" evidence="8">
    <location>
        <begin position="1"/>
        <end position="393"/>
    </location>
</feature>
<name>A0ABW5S206_9BACL</name>
<feature type="transmembrane region" description="Helical" evidence="7">
    <location>
        <begin position="256"/>
        <end position="273"/>
    </location>
</feature>
<dbReference type="PANTHER" id="PTHR23513">
    <property type="entry name" value="INTEGRAL MEMBRANE EFFLUX PROTEIN-RELATED"/>
    <property type="match status" value="1"/>
</dbReference>
<keyword evidence="10" id="KW-1185">Reference proteome</keyword>
<feature type="transmembrane region" description="Helical" evidence="7">
    <location>
        <begin position="38"/>
        <end position="59"/>
    </location>
</feature>
<dbReference type="Gene3D" id="1.20.1250.20">
    <property type="entry name" value="MFS general substrate transporter like domains"/>
    <property type="match status" value="1"/>
</dbReference>
<comment type="caution">
    <text evidence="9">The sequence shown here is derived from an EMBL/GenBank/DDBJ whole genome shotgun (WGS) entry which is preliminary data.</text>
</comment>
<dbReference type="PROSITE" id="PS50850">
    <property type="entry name" value="MFS"/>
    <property type="match status" value="1"/>
</dbReference>
<dbReference type="SUPFAM" id="SSF103473">
    <property type="entry name" value="MFS general substrate transporter"/>
    <property type="match status" value="1"/>
</dbReference>
<dbReference type="InterPro" id="IPR010290">
    <property type="entry name" value="TM_effector"/>
</dbReference>
<keyword evidence="4 7" id="KW-0812">Transmembrane</keyword>
<keyword evidence="3" id="KW-1003">Cell membrane</keyword>
<evidence type="ECO:0000256" key="3">
    <source>
        <dbReference type="ARBA" id="ARBA00022475"/>
    </source>
</evidence>
<feature type="transmembrane region" description="Helical" evidence="7">
    <location>
        <begin position="304"/>
        <end position="327"/>
    </location>
</feature>
<accession>A0ABW5S206</accession>
<feature type="transmembrane region" description="Helical" evidence="7">
    <location>
        <begin position="339"/>
        <end position="359"/>
    </location>
</feature>
<keyword evidence="5 7" id="KW-1133">Transmembrane helix</keyword>
<evidence type="ECO:0000256" key="5">
    <source>
        <dbReference type="ARBA" id="ARBA00022989"/>
    </source>
</evidence>
<evidence type="ECO:0000313" key="9">
    <source>
        <dbReference type="EMBL" id="MFD2693052.1"/>
    </source>
</evidence>
<comment type="subcellular location">
    <subcellularLocation>
        <location evidence="1">Cell membrane</location>
        <topology evidence="1">Multi-pass membrane protein</topology>
    </subcellularLocation>
</comment>
<feature type="transmembrane region" description="Helical" evidence="7">
    <location>
        <begin position="280"/>
        <end position="298"/>
    </location>
</feature>
<dbReference type="RefSeq" id="WP_253064022.1">
    <property type="nucleotide sequence ID" value="NZ_JAMXWM010000026.1"/>
</dbReference>
<keyword evidence="2" id="KW-0813">Transport</keyword>
<feature type="transmembrane region" description="Helical" evidence="7">
    <location>
        <begin position="371"/>
        <end position="388"/>
    </location>
</feature>
<reference evidence="10" key="1">
    <citation type="journal article" date="2019" name="Int. J. Syst. Evol. Microbiol.">
        <title>The Global Catalogue of Microorganisms (GCM) 10K type strain sequencing project: providing services to taxonomists for standard genome sequencing and annotation.</title>
        <authorList>
            <consortium name="The Broad Institute Genomics Platform"/>
            <consortium name="The Broad Institute Genome Sequencing Center for Infectious Disease"/>
            <person name="Wu L."/>
            <person name="Ma J."/>
        </authorList>
    </citation>
    <scope>NUCLEOTIDE SEQUENCE [LARGE SCALE GENOMIC DNA]</scope>
    <source>
        <strain evidence="10">TISTR 2466</strain>
    </source>
</reference>
<dbReference type="CDD" id="cd06173">
    <property type="entry name" value="MFS_MefA_like"/>
    <property type="match status" value="1"/>
</dbReference>
<dbReference type="InterPro" id="IPR020846">
    <property type="entry name" value="MFS_dom"/>
</dbReference>
<evidence type="ECO:0000256" key="1">
    <source>
        <dbReference type="ARBA" id="ARBA00004651"/>
    </source>
</evidence>
<evidence type="ECO:0000256" key="6">
    <source>
        <dbReference type="ARBA" id="ARBA00023136"/>
    </source>
</evidence>